<protein>
    <submittedName>
        <fullName evidence="6">HIT domain-containing protein</fullName>
    </submittedName>
</protein>
<comment type="caution">
    <text evidence="6">The sequence shown here is derived from an EMBL/GenBank/DDBJ whole genome shotgun (WGS) entry which is preliminary data.</text>
</comment>
<evidence type="ECO:0000256" key="3">
    <source>
        <dbReference type="PIRSR" id="PIRSR639383-2"/>
    </source>
</evidence>
<dbReference type="SUPFAM" id="SSF54197">
    <property type="entry name" value="HIT-like"/>
    <property type="match status" value="1"/>
</dbReference>
<dbReference type="InterPro" id="IPR052908">
    <property type="entry name" value="AP-4-A_phosphorylase"/>
</dbReference>
<feature type="binding site" evidence="3">
    <location>
        <position position="124"/>
    </location>
    <ligand>
        <name>substrate</name>
    </ligand>
</feature>
<dbReference type="InterPro" id="IPR036265">
    <property type="entry name" value="HIT-like_sf"/>
</dbReference>
<dbReference type="CDD" id="cd01275">
    <property type="entry name" value="FHIT"/>
    <property type="match status" value="1"/>
</dbReference>
<name>A0A931LYY8_FIMGI</name>
<evidence type="ECO:0000256" key="1">
    <source>
        <dbReference type="ARBA" id="ARBA00022741"/>
    </source>
</evidence>
<dbReference type="Gene3D" id="3.30.428.10">
    <property type="entry name" value="HIT-like"/>
    <property type="match status" value="1"/>
</dbReference>
<organism evidence="6 7">
    <name type="scientific">Fimbriimonas ginsengisoli</name>
    <dbReference type="NCBI Taxonomy" id="1005039"/>
    <lineage>
        <taxon>Bacteria</taxon>
        <taxon>Bacillati</taxon>
        <taxon>Armatimonadota</taxon>
        <taxon>Fimbriimonadia</taxon>
        <taxon>Fimbriimonadales</taxon>
        <taxon>Fimbriimonadaceae</taxon>
        <taxon>Fimbriimonas</taxon>
    </lineage>
</organism>
<keyword evidence="1" id="KW-0547">Nucleotide-binding</keyword>
<dbReference type="GO" id="GO:0003824">
    <property type="term" value="F:catalytic activity"/>
    <property type="evidence" value="ECO:0007669"/>
    <property type="project" value="InterPro"/>
</dbReference>
<feature type="domain" description="HIT" evidence="5">
    <location>
        <begin position="25"/>
        <end position="135"/>
    </location>
</feature>
<evidence type="ECO:0000313" key="6">
    <source>
        <dbReference type="EMBL" id="MBI1757345.1"/>
    </source>
</evidence>
<accession>A0A931LYY8</accession>
<gene>
    <name evidence="6" type="ORF">HYR64_09595</name>
</gene>
<evidence type="ECO:0000256" key="4">
    <source>
        <dbReference type="PROSITE-ProRule" id="PRU00464"/>
    </source>
</evidence>
<dbReference type="Pfam" id="PF01230">
    <property type="entry name" value="HIT"/>
    <property type="match status" value="1"/>
</dbReference>
<dbReference type="GO" id="GO:0000166">
    <property type="term" value="F:nucleotide binding"/>
    <property type="evidence" value="ECO:0007669"/>
    <property type="project" value="UniProtKB-KW"/>
</dbReference>
<dbReference type="InterPro" id="IPR039383">
    <property type="entry name" value="FHIT"/>
</dbReference>
<evidence type="ECO:0000259" key="5">
    <source>
        <dbReference type="PROSITE" id="PS51084"/>
    </source>
</evidence>
<dbReference type="AlphaFoldDB" id="A0A931LYY8"/>
<reference evidence="6" key="1">
    <citation type="submission" date="2020-07" db="EMBL/GenBank/DDBJ databases">
        <title>Huge and variable diversity of episymbiotic CPR bacteria and DPANN archaea in groundwater ecosystems.</title>
        <authorList>
            <person name="He C.Y."/>
            <person name="Keren R."/>
            <person name="Whittaker M."/>
            <person name="Farag I.F."/>
            <person name="Doudna J."/>
            <person name="Cate J.H.D."/>
            <person name="Banfield J.F."/>
        </authorList>
    </citation>
    <scope>NUCLEOTIDE SEQUENCE</scope>
    <source>
        <strain evidence="6">NC_groundwater_17_Pr7_B-0.1um_64_12</strain>
    </source>
</reference>
<dbReference type="InterPro" id="IPR011146">
    <property type="entry name" value="HIT-like"/>
</dbReference>
<dbReference type="EMBL" id="JACOSL010000059">
    <property type="protein sequence ID" value="MBI1757345.1"/>
    <property type="molecule type" value="Genomic_DNA"/>
</dbReference>
<dbReference type="PROSITE" id="PS51084">
    <property type="entry name" value="HIT_2"/>
    <property type="match status" value="1"/>
</dbReference>
<feature type="short sequence motif" description="Histidine triad motif" evidence="4">
    <location>
        <begin position="120"/>
        <end position="124"/>
    </location>
</feature>
<proteinExistence type="predicted"/>
<dbReference type="PANTHER" id="PTHR42997">
    <property type="entry name" value="HIT FAMILY HYDROLASE"/>
    <property type="match status" value="1"/>
</dbReference>
<evidence type="ECO:0000313" key="7">
    <source>
        <dbReference type="Proteomes" id="UP000727962"/>
    </source>
</evidence>
<sequence>MAERLWAPWRMSYIESPGDGGEANIFVDLPAQDDDRKNLILYRGRTAFVMLNRYPYTNGHLMVAPYRQVAEFAGLTDEEMLEIQRLLARSVEWIRRCYRPDGFNVGVNLGRAAGAGIPGHVHWHVVPRWSGDTNFMTTVGDVRVLPQDLCESYDRLREAARADENEGPA</sequence>
<dbReference type="Proteomes" id="UP000727962">
    <property type="component" value="Unassembled WGS sequence"/>
</dbReference>
<evidence type="ECO:0000256" key="2">
    <source>
        <dbReference type="PIRSR" id="PIRSR639383-1"/>
    </source>
</evidence>
<dbReference type="PANTHER" id="PTHR42997:SF1">
    <property type="entry name" value="AP-4-A PHOSPHORYLASE"/>
    <property type="match status" value="1"/>
</dbReference>
<feature type="binding site" evidence="3">
    <location>
        <position position="52"/>
    </location>
    <ligand>
        <name>substrate</name>
    </ligand>
</feature>
<feature type="active site" description="Tele-AMP-histidine intermediate" evidence="2">
    <location>
        <position position="122"/>
    </location>
</feature>